<dbReference type="EMBL" id="WOWK01000150">
    <property type="protein sequence ID" value="KAF0316723.1"/>
    <property type="molecule type" value="Genomic_DNA"/>
</dbReference>
<name>A0A8H3VWI6_9PEZI</name>
<feature type="region of interest" description="Disordered" evidence="1">
    <location>
        <begin position="611"/>
        <end position="660"/>
    </location>
</feature>
<feature type="compositionally biased region" description="Basic and acidic residues" evidence="1">
    <location>
        <begin position="620"/>
        <end position="634"/>
    </location>
</feature>
<proteinExistence type="predicted"/>
<evidence type="ECO:0000256" key="1">
    <source>
        <dbReference type="SAM" id="MobiDB-lite"/>
    </source>
</evidence>
<protein>
    <submittedName>
        <fullName evidence="2">Uncharacterized protein</fullName>
    </submittedName>
</protein>
<reference evidence="2 3" key="1">
    <citation type="submission" date="2019-12" db="EMBL/GenBank/DDBJ databases">
        <title>A genome sequence resource for the geographically widespread anthracnose pathogen Colletotrichum asianum.</title>
        <authorList>
            <person name="Meng Y."/>
        </authorList>
    </citation>
    <scope>NUCLEOTIDE SEQUENCE [LARGE SCALE GENOMIC DNA]</scope>
    <source>
        <strain evidence="2 3">ICMP 18580</strain>
    </source>
</reference>
<dbReference type="Proteomes" id="UP000434172">
    <property type="component" value="Unassembled WGS sequence"/>
</dbReference>
<dbReference type="OrthoDB" id="4847715at2759"/>
<sequence>MTSNSHGESWLQRLEGAAQTRQTRRRAALKQDAFMKDFPAILSTSMRRIISSDSFDSAATAPPDALSLHAALPLEATSEQIPPTPAIGDLNTKLNQAGVGQFRFSEGGNAVDVDELSYDVPVSSNRIWRFYGSSIYVAPAEELLSQATRAKWDAFIMSFQANFAHVKAEMIAEQCKSKQLRKQGCNLTNFMLEVRVSGRLDTPWSKSIKIGPCLWILCGSKWGRKRIREVSRGLTLPVDLSCQQIEVHTGIPLPSALKTIVPISRLPHHAMLNPGIEHMGGNIIYHVEGQILAANQRSPCGLLCCATYVKNGQVIEQHISRIGGLLALGKDGDQSEAAITTAHGIFSHLWVTDDPAEESEYEMEDSGFSLSSEPDDSDSDDACTSPTESLPMIGSRSASEVDFWVSMRDIHAVKYLGTQIPESSLASQNSSEPADYAIIGTGRLRGFQNVVDSTLSTTVTTHTNNAELHDGPLLLLLSPDNKPEATLLPGYVNLPMGNSEILLRKVRLDAPLAPGTSGTWLIRESKCCGMIIAAYPGEPLALFMTAEDILENIQVSFPGVIKTNSAEEAFPTYQHHGVQASSEIHASTASLELMKPKRKKVESEFRHAYGKTPGATIKTADQRPEYDDESRTALEPDQCVAQGRGSSTVSRPGSSRKSHTPKKYEYQWVWTCRVKVRVA</sequence>
<gene>
    <name evidence="2" type="ORF">GQ607_016065</name>
</gene>
<keyword evidence="3" id="KW-1185">Reference proteome</keyword>
<evidence type="ECO:0000313" key="3">
    <source>
        <dbReference type="Proteomes" id="UP000434172"/>
    </source>
</evidence>
<feature type="compositionally biased region" description="Polar residues" evidence="1">
    <location>
        <begin position="644"/>
        <end position="653"/>
    </location>
</feature>
<comment type="caution">
    <text evidence="2">The sequence shown here is derived from an EMBL/GenBank/DDBJ whole genome shotgun (WGS) entry which is preliminary data.</text>
</comment>
<dbReference type="AlphaFoldDB" id="A0A8H3VWI6"/>
<organism evidence="2 3">
    <name type="scientific">Colletotrichum asianum</name>
    <dbReference type="NCBI Taxonomy" id="702518"/>
    <lineage>
        <taxon>Eukaryota</taxon>
        <taxon>Fungi</taxon>
        <taxon>Dikarya</taxon>
        <taxon>Ascomycota</taxon>
        <taxon>Pezizomycotina</taxon>
        <taxon>Sordariomycetes</taxon>
        <taxon>Hypocreomycetidae</taxon>
        <taxon>Glomerellales</taxon>
        <taxon>Glomerellaceae</taxon>
        <taxon>Colletotrichum</taxon>
        <taxon>Colletotrichum gloeosporioides species complex</taxon>
    </lineage>
</organism>
<evidence type="ECO:0000313" key="2">
    <source>
        <dbReference type="EMBL" id="KAF0316723.1"/>
    </source>
</evidence>
<feature type="region of interest" description="Disordered" evidence="1">
    <location>
        <begin position="357"/>
        <end position="392"/>
    </location>
</feature>
<accession>A0A8H3VWI6</accession>